<feature type="region of interest" description="Disordered" evidence="1">
    <location>
        <begin position="742"/>
        <end position="828"/>
    </location>
</feature>
<dbReference type="OrthoDB" id="10016557at2"/>
<dbReference type="EMBL" id="CP003130">
    <property type="protein sequence ID" value="AEU37277.1"/>
    <property type="molecule type" value="Genomic_DNA"/>
</dbReference>
<organism evidence="2 3">
    <name type="scientific">Granulicella mallensis (strain ATCC BAA-1857 / DSM 23137 / MP5ACTX8)</name>
    <dbReference type="NCBI Taxonomy" id="682795"/>
    <lineage>
        <taxon>Bacteria</taxon>
        <taxon>Pseudomonadati</taxon>
        <taxon>Acidobacteriota</taxon>
        <taxon>Terriglobia</taxon>
        <taxon>Terriglobales</taxon>
        <taxon>Acidobacteriaceae</taxon>
        <taxon>Granulicella</taxon>
    </lineage>
</organism>
<keyword evidence="3" id="KW-1185">Reference proteome</keyword>
<proteinExistence type="predicted"/>
<feature type="compositionally biased region" description="Low complexity" evidence="1">
    <location>
        <begin position="1"/>
        <end position="20"/>
    </location>
</feature>
<gene>
    <name evidence="2" type="ordered locus">AciX8_2974</name>
</gene>
<dbReference type="Proteomes" id="UP000007113">
    <property type="component" value="Chromosome"/>
</dbReference>
<name>G8NQQ1_GRAMM</name>
<evidence type="ECO:0000313" key="3">
    <source>
        <dbReference type="Proteomes" id="UP000007113"/>
    </source>
</evidence>
<dbReference type="HOGENOM" id="CLU_331144_0_0_0"/>
<dbReference type="AlphaFoldDB" id="G8NQQ1"/>
<reference evidence="2 3" key="1">
    <citation type="submission" date="2011-11" db="EMBL/GenBank/DDBJ databases">
        <title>Complete sequence of Granulicella mallensis MP5ACTX8.</title>
        <authorList>
            <consortium name="US DOE Joint Genome Institute"/>
            <person name="Lucas S."/>
            <person name="Copeland A."/>
            <person name="Lapidus A."/>
            <person name="Cheng J.-F."/>
            <person name="Goodwin L."/>
            <person name="Pitluck S."/>
            <person name="Peters L."/>
            <person name="Lu M."/>
            <person name="Detter J.C."/>
            <person name="Han C."/>
            <person name="Tapia R."/>
            <person name="Land M."/>
            <person name="Hauser L."/>
            <person name="Kyrpides N."/>
            <person name="Ivanova N."/>
            <person name="Mikhailova N."/>
            <person name="Pagani I."/>
            <person name="Rawat S."/>
            <person name="Mannisto M."/>
            <person name="Haggblom M."/>
            <person name="Woyke T."/>
        </authorList>
    </citation>
    <scope>NUCLEOTIDE SEQUENCE [LARGE SCALE GENOMIC DNA]</scope>
    <source>
        <strain evidence="3">ATCC BAA-1857 / DSM 23137 / MP5ACTX8</strain>
    </source>
</reference>
<feature type="region of interest" description="Disordered" evidence="1">
    <location>
        <begin position="1"/>
        <end position="28"/>
    </location>
</feature>
<feature type="compositionally biased region" description="Polar residues" evidence="1">
    <location>
        <begin position="808"/>
        <end position="819"/>
    </location>
</feature>
<feature type="compositionally biased region" description="Polar residues" evidence="1">
    <location>
        <begin position="756"/>
        <end position="799"/>
    </location>
</feature>
<protein>
    <submittedName>
        <fullName evidence="2">Uncharacterized protein</fullName>
    </submittedName>
</protein>
<sequence length="865" mass="91703">MPKKSSQNRQQPQQKTSQQPDITVNPQGEGTYKVIDTVGNVLAVPYSNVQNAVGMGYHLLPFEDRRYGRDYRADPHPVTPDIAENPKGEGTYKVTDPYGRDINIPYSNVGDALYKGYKIGAAEHSRYVDDLRADPHPVAPGEALPVRNAPVAASPSIAAQNSQGKTWRPAKTQAEYKQQQQEFEQEAGKSANARGIAQAQMPVQAPVAHASIPVSTQISNALGGMALSPLAFAVNPRETFLGMLRAGDNGANELARGSSEGGFSGWNIPNAFVAAAGGNPEAAREEWARGNYGRAVTQYGTVPALSLASSFIGPGAGEGVEAVSPGVQRAGEFLQDTVAPKAMGWALNAGKDIHLNGAEPGVAALGEGPRTSFAMTKGQLADQLNAAATRDAEIASQAASNSEAKIPSSTVQEAIDNVINPKIAGLQKQFGITDEANSLRNLRSEFDPYLSGQEAMSAADVHGMLNNLNDYIFKNREIDPATNSVISATHDIHNNIAEQLYNADPSLEAPLLQARNSLVASKLAKEIPGSSLDGAKEIAETIAKNAFQELRSPATWSNPHLAGSKLLHGVPEELWNNTIKSTPVRTGIANSLNGLGAGLSEGVVNTGITGAVRTFPSFLGVGNTSSDMVTHHGDSGVDPLVDSGTNPGINSVIKPGLNLGIKSGIDLGVQPGIQPGIDAFVNPSIGSRLNMRMNPLRENDIGQFPNQSANQPVEQDQNGKSALSDRNYNQYGSQYSKENVPHEVLHPHPQPPSAASWPQNLTPRSISPNTMGLAAQSSDPTNPVNNPFSPYLRSLNTGYGSAPERGSNYFSMPQPSVGDNDQRFQGPPITLKSLAPAAFPSSGTPRTNLYGWTEYQRGANVSDVH</sequence>
<evidence type="ECO:0000256" key="1">
    <source>
        <dbReference type="SAM" id="MobiDB-lite"/>
    </source>
</evidence>
<accession>G8NQQ1</accession>
<dbReference type="KEGG" id="gma:AciX8_2974"/>
<feature type="compositionally biased region" description="Polar residues" evidence="1">
    <location>
        <begin position="704"/>
        <end position="727"/>
    </location>
</feature>
<feature type="region of interest" description="Disordered" evidence="1">
    <location>
        <begin position="698"/>
        <end position="727"/>
    </location>
</feature>
<evidence type="ECO:0000313" key="2">
    <source>
        <dbReference type="EMBL" id="AEU37277.1"/>
    </source>
</evidence>
<dbReference type="RefSeq" id="WP_014266154.1">
    <property type="nucleotide sequence ID" value="NC_016631.1"/>
</dbReference>